<dbReference type="Proteomes" id="UP001190700">
    <property type="component" value="Unassembled WGS sequence"/>
</dbReference>
<dbReference type="InterPro" id="IPR013783">
    <property type="entry name" value="Ig-like_fold"/>
</dbReference>
<evidence type="ECO:0000313" key="4">
    <source>
        <dbReference type="EMBL" id="KAK3268331.1"/>
    </source>
</evidence>
<dbReference type="InterPro" id="IPR039367">
    <property type="entry name" value="Och1-like"/>
</dbReference>
<keyword evidence="3" id="KW-0732">Signal</keyword>
<evidence type="ECO:0000256" key="3">
    <source>
        <dbReference type="SAM" id="SignalP"/>
    </source>
</evidence>
<feature type="transmembrane region" description="Helical" evidence="2">
    <location>
        <begin position="335"/>
        <end position="360"/>
    </location>
</feature>
<keyword evidence="2" id="KW-0472">Membrane</keyword>
<dbReference type="AlphaFoldDB" id="A0AAE0FYD9"/>
<dbReference type="Pfam" id="PF04488">
    <property type="entry name" value="Gly_transf_sug"/>
    <property type="match status" value="2"/>
</dbReference>
<dbReference type="SUPFAM" id="SSF53448">
    <property type="entry name" value="Nucleotide-diphospho-sugar transferases"/>
    <property type="match status" value="2"/>
</dbReference>
<feature type="transmembrane region" description="Helical" evidence="2">
    <location>
        <begin position="372"/>
        <end position="392"/>
    </location>
</feature>
<gene>
    <name evidence="4" type="ORF">CYMTET_23158</name>
</gene>
<evidence type="ECO:0000256" key="2">
    <source>
        <dbReference type="SAM" id="Phobius"/>
    </source>
</evidence>
<proteinExistence type="predicted"/>
<comment type="caution">
    <text evidence="4">The sequence shown here is derived from an EMBL/GenBank/DDBJ whole genome shotgun (WGS) entry which is preliminary data.</text>
</comment>
<sequence>MWNPGDASVLSSRALYFACSILLTASVAADIPKNINFALFTSDPALWTITERMSIDSWRNLNTDHTITVWDGPTASSFVRDNYPKLHEMYTRANAAVKANLFRYLVLYKVGGIYSEAEMICIRPVSNWQNGTNTDAPFRSFEVNFIAGIEAATSSHAELEDFSLVSPVQLSQWAFGAAPGHAILACAHDFFLKNAESLQRRKLWTWLDVLDLTGPGVLTRCARDFLEDQQVHISQLQRGGRVSDLQIFGINAFGSLQSHSGAWDPPAAGSCGELPCIDPRQAQQHGVLAQRRFRPSGPENRRSTQTLTHPFRDTPAEAPESLAATPHFGLTWGQYLVRGCLSVALIVTLLVSFSYLIVARRALPSRHHTRRIGLRMCLCLAVLFVTLLGLFLTRREDQPRRRHSARFLRATCPPEIELGEKAVLHLTFRNTGHEVWRGGLGVRIAPTTALAPLQAVGTGHMDVTLPGEELHHKLTLQFLQCPGTRREYSWGVQRKGIWYGEPSRPLGVRCLQTKLLSTFTGIGGVSSGEKVPKGAVRRLQVRFLNTGTKTWAPGEVALVLVNPTKLSPRGAASADLQQPVGGQSEAAFHMELAFESECSGHVDMQWRLKKLKVEEDDAEIWFGATTTSISLVCVPPLADARITQVFGLPDAIDVSQELPSLRIHVINTGAVTWRRGEHFLGLRDTRIHNRDRRPRDLIPLPVVAVKPYGFVEFSVPLLPDLAQCAAGRLVLQYQMVTRHHGWFGAATPKSTISCARIPCVDLDTSIRGADFVRDYKRLAAAHTKPELKVPTFIHQSWKGDTLCTANQRKWIGSWKLQHPEWLHVWWNDTELDAVVASLMPELLETYSAFPKDIFRLDVVRYLLLYQFGGVYADIDMEAYKPLDPLVRRYDAFLPTEPEGHSVLQHLQDRTICNAVMASRPLHPVWKEFLTFIQQNSITSVKKGVGPVEVTGPKALSDFLSVRPKGFEDIEIFSDEYFMPHIASHKVLEFKELCKQKYLLSSGALRTCASLEANNFLGKPIGPNTYATHHWTCTWC</sequence>
<dbReference type="GO" id="GO:0000009">
    <property type="term" value="F:alpha-1,6-mannosyltransferase activity"/>
    <property type="evidence" value="ECO:0007669"/>
    <property type="project" value="InterPro"/>
</dbReference>
<keyword evidence="2" id="KW-1133">Transmembrane helix</keyword>
<evidence type="ECO:0000313" key="5">
    <source>
        <dbReference type="Proteomes" id="UP001190700"/>
    </source>
</evidence>
<dbReference type="PANTHER" id="PTHR31834:SF1">
    <property type="entry name" value="INITIATION-SPECIFIC ALPHA-1,6-MANNOSYLTRANSFERASE"/>
    <property type="match status" value="1"/>
</dbReference>
<reference evidence="4 5" key="1">
    <citation type="journal article" date="2015" name="Genome Biol. Evol.">
        <title>Comparative Genomics of a Bacterivorous Green Alga Reveals Evolutionary Causalities and Consequences of Phago-Mixotrophic Mode of Nutrition.</title>
        <authorList>
            <person name="Burns J.A."/>
            <person name="Paasch A."/>
            <person name="Narechania A."/>
            <person name="Kim E."/>
        </authorList>
    </citation>
    <scope>NUCLEOTIDE SEQUENCE [LARGE SCALE GENOMIC DNA]</scope>
    <source>
        <strain evidence="4 5">PLY_AMNH</strain>
    </source>
</reference>
<dbReference type="EMBL" id="LGRX02011887">
    <property type="protein sequence ID" value="KAK3268331.1"/>
    <property type="molecule type" value="Genomic_DNA"/>
</dbReference>
<feature type="chain" id="PRO_5041952292" evidence="3">
    <location>
        <begin position="30"/>
        <end position="1035"/>
    </location>
</feature>
<dbReference type="Gene3D" id="3.90.550.20">
    <property type="match status" value="2"/>
</dbReference>
<evidence type="ECO:0000256" key="1">
    <source>
        <dbReference type="SAM" id="MobiDB-lite"/>
    </source>
</evidence>
<dbReference type="InterPro" id="IPR007577">
    <property type="entry name" value="GlycoTrfase_DXD_sugar-bd_CS"/>
</dbReference>
<name>A0AAE0FYD9_9CHLO</name>
<dbReference type="Gene3D" id="2.60.40.10">
    <property type="entry name" value="Immunoglobulins"/>
    <property type="match status" value="1"/>
</dbReference>
<dbReference type="PANTHER" id="PTHR31834">
    <property type="entry name" value="INITIATION-SPECIFIC ALPHA-1,6-MANNOSYLTRANSFERASE"/>
    <property type="match status" value="1"/>
</dbReference>
<dbReference type="InterPro" id="IPR029044">
    <property type="entry name" value="Nucleotide-diphossugar_trans"/>
</dbReference>
<feature type="region of interest" description="Disordered" evidence="1">
    <location>
        <begin position="290"/>
        <end position="312"/>
    </location>
</feature>
<organism evidence="4 5">
    <name type="scientific">Cymbomonas tetramitiformis</name>
    <dbReference type="NCBI Taxonomy" id="36881"/>
    <lineage>
        <taxon>Eukaryota</taxon>
        <taxon>Viridiplantae</taxon>
        <taxon>Chlorophyta</taxon>
        <taxon>Pyramimonadophyceae</taxon>
        <taxon>Pyramimonadales</taxon>
        <taxon>Pyramimonadaceae</taxon>
        <taxon>Cymbomonas</taxon>
    </lineage>
</organism>
<dbReference type="GO" id="GO:0000136">
    <property type="term" value="C:mannan polymerase complex"/>
    <property type="evidence" value="ECO:0007669"/>
    <property type="project" value="TreeGrafter"/>
</dbReference>
<keyword evidence="5" id="KW-1185">Reference proteome</keyword>
<protein>
    <submittedName>
        <fullName evidence="4">Uncharacterized protein</fullName>
    </submittedName>
</protein>
<feature type="signal peptide" evidence="3">
    <location>
        <begin position="1"/>
        <end position="29"/>
    </location>
</feature>
<accession>A0AAE0FYD9</accession>
<keyword evidence="2" id="KW-0812">Transmembrane</keyword>
<dbReference type="GO" id="GO:0006487">
    <property type="term" value="P:protein N-linked glycosylation"/>
    <property type="evidence" value="ECO:0007669"/>
    <property type="project" value="TreeGrafter"/>
</dbReference>